<evidence type="ECO:0000259" key="3">
    <source>
        <dbReference type="Pfam" id="PF13649"/>
    </source>
</evidence>
<dbReference type="Pfam" id="PF13649">
    <property type="entry name" value="Methyltransf_25"/>
    <property type="match status" value="1"/>
</dbReference>
<organism evidence="4 5">
    <name type="scientific">Adhaeribacter terreus</name>
    <dbReference type="NCBI Taxonomy" id="529703"/>
    <lineage>
        <taxon>Bacteria</taxon>
        <taxon>Pseudomonadati</taxon>
        <taxon>Bacteroidota</taxon>
        <taxon>Cytophagia</taxon>
        <taxon>Cytophagales</taxon>
        <taxon>Hymenobacteraceae</taxon>
        <taxon>Adhaeribacter</taxon>
    </lineage>
</organism>
<dbReference type="Proteomes" id="UP001596161">
    <property type="component" value="Unassembled WGS sequence"/>
</dbReference>
<sequence>MAKLPMSPYQTTFETWNKVASAYQEKFMDLDLYDDTYDAFFSLIENQNARIFEIGCGPGNITKYLLAKRPDFRIEAIDVAPNMLELAKKNNPGANFRQMDCREIDTIYQKFDGIMCGFAMPYLSQPDCSKLIKDCAALLQTGGIFYCSAIEGNYEQSGYEANSAGDKMYVYYYPESFLQMQLQQNNFKTVHFFRKKLPKAEGTISTHLIFIAWKN</sequence>
<comment type="caution">
    <text evidence="4">The sequence shown here is derived from an EMBL/GenBank/DDBJ whole genome shotgun (WGS) entry which is preliminary data.</text>
</comment>
<proteinExistence type="predicted"/>
<dbReference type="Gene3D" id="3.40.50.150">
    <property type="entry name" value="Vaccinia Virus protein VP39"/>
    <property type="match status" value="1"/>
</dbReference>
<dbReference type="GO" id="GO:0032259">
    <property type="term" value="P:methylation"/>
    <property type="evidence" value="ECO:0007669"/>
    <property type="project" value="UniProtKB-KW"/>
</dbReference>
<dbReference type="RefSeq" id="WP_378017688.1">
    <property type="nucleotide sequence ID" value="NZ_JBHSKT010000006.1"/>
</dbReference>
<dbReference type="PANTHER" id="PTHR43861">
    <property type="entry name" value="TRANS-ACONITATE 2-METHYLTRANSFERASE-RELATED"/>
    <property type="match status" value="1"/>
</dbReference>
<accession>A0ABW0EDJ1</accession>
<name>A0ABW0EDJ1_9BACT</name>
<keyword evidence="2" id="KW-0808">Transferase</keyword>
<dbReference type="InterPro" id="IPR029063">
    <property type="entry name" value="SAM-dependent_MTases_sf"/>
</dbReference>
<keyword evidence="1 4" id="KW-0489">Methyltransferase</keyword>
<feature type="domain" description="Methyltransferase" evidence="3">
    <location>
        <begin position="51"/>
        <end position="143"/>
    </location>
</feature>
<dbReference type="PANTHER" id="PTHR43861:SF1">
    <property type="entry name" value="TRANS-ACONITATE 2-METHYLTRANSFERASE"/>
    <property type="match status" value="1"/>
</dbReference>
<keyword evidence="5" id="KW-1185">Reference proteome</keyword>
<evidence type="ECO:0000256" key="2">
    <source>
        <dbReference type="ARBA" id="ARBA00022679"/>
    </source>
</evidence>
<reference evidence="5" key="1">
    <citation type="journal article" date="2019" name="Int. J. Syst. Evol. Microbiol.">
        <title>The Global Catalogue of Microorganisms (GCM) 10K type strain sequencing project: providing services to taxonomists for standard genome sequencing and annotation.</title>
        <authorList>
            <consortium name="The Broad Institute Genomics Platform"/>
            <consortium name="The Broad Institute Genome Sequencing Center for Infectious Disease"/>
            <person name="Wu L."/>
            <person name="Ma J."/>
        </authorList>
    </citation>
    <scope>NUCLEOTIDE SEQUENCE [LARGE SCALE GENOMIC DNA]</scope>
    <source>
        <strain evidence="5">KACC 12602</strain>
    </source>
</reference>
<dbReference type="CDD" id="cd02440">
    <property type="entry name" value="AdoMet_MTases"/>
    <property type="match status" value="1"/>
</dbReference>
<evidence type="ECO:0000313" key="4">
    <source>
        <dbReference type="EMBL" id="MFC5271323.1"/>
    </source>
</evidence>
<dbReference type="InterPro" id="IPR041698">
    <property type="entry name" value="Methyltransf_25"/>
</dbReference>
<evidence type="ECO:0000313" key="5">
    <source>
        <dbReference type="Proteomes" id="UP001596161"/>
    </source>
</evidence>
<evidence type="ECO:0000256" key="1">
    <source>
        <dbReference type="ARBA" id="ARBA00022603"/>
    </source>
</evidence>
<dbReference type="GO" id="GO:0008168">
    <property type="term" value="F:methyltransferase activity"/>
    <property type="evidence" value="ECO:0007669"/>
    <property type="project" value="UniProtKB-KW"/>
</dbReference>
<dbReference type="EMBL" id="JBHSKT010000006">
    <property type="protein sequence ID" value="MFC5271323.1"/>
    <property type="molecule type" value="Genomic_DNA"/>
</dbReference>
<gene>
    <name evidence="4" type="ORF">ACFPIB_11925</name>
</gene>
<dbReference type="SUPFAM" id="SSF53335">
    <property type="entry name" value="S-adenosyl-L-methionine-dependent methyltransferases"/>
    <property type="match status" value="1"/>
</dbReference>
<protein>
    <submittedName>
        <fullName evidence="4">Class I SAM-dependent methyltransferase</fullName>
    </submittedName>
</protein>